<evidence type="ECO:0000313" key="2">
    <source>
        <dbReference type="Proteomes" id="UP000019149"/>
    </source>
</evidence>
<organism evidence="1 2">
    <name type="scientific">Echinococcus granulosus</name>
    <name type="common">Hydatid tapeworm</name>
    <dbReference type="NCBI Taxonomy" id="6210"/>
    <lineage>
        <taxon>Eukaryota</taxon>
        <taxon>Metazoa</taxon>
        <taxon>Spiralia</taxon>
        <taxon>Lophotrochozoa</taxon>
        <taxon>Platyhelminthes</taxon>
        <taxon>Cestoda</taxon>
        <taxon>Eucestoda</taxon>
        <taxon>Cyclophyllidea</taxon>
        <taxon>Taeniidae</taxon>
        <taxon>Echinococcus</taxon>
        <taxon>Echinococcus granulosus group</taxon>
    </lineage>
</organism>
<accession>W6U830</accession>
<evidence type="ECO:0000313" key="1">
    <source>
        <dbReference type="EMBL" id="EUB54557.1"/>
    </source>
</evidence>
<dbReference type="EMBL" id="APAU02000237">
    <property type="protein sequence ID" value="EUB54557.1"/>
    <property type="molecule type" value="Genomic_DNA"/>
</dbReference>
<keyword evidence="2" id="KW-1185">Reference proteome</keyword>
<proteinExistence type="predicted"/>
<dbReference type="RefSeq" id="XP_024345753.1">
    <property type="nucleotide sequence ID" value="XM_024499832.1"/>
</dbReference>
<dbReference type="GeneID" id="36346298"/>
<dbReference type="Proteomes" id="UP000019149">
    <property type="component" value="Unassembled WGS sequence"/>
</dbReference>
<gene>
    <name evidence="1" type="ORF">EGR_10583</name>
</gene>
<sequence length="207" mass="24175">MRLTDQSKLNFYSKTRIHNHFITIINQNIHNLDAKRDLIKPYVLAPVRFIPLPNCGIFNNGQAIIQPSTRVCLSKRDFGKLSNYLLLADVPDSPLFKGPSKAKRFRSPASPSNQDCRTLLHTKDQNTHEHPDVIQICSRTNRNGFRKILGQHLKNIKNELSNTYIHLYFKYFLVRKYWSEKIAIFIIIYLCTFDAMPNSHKLLIFLF</sequence>
<name>W6U830_ECHGR</name>
<dbReference type="AlphaFoldDB" id="W6U830"/>
<comment type="caution">
    <text evidence="1">The sequence shown here is derived from an EMBL/GenBank/DDBJ whole genome shotgun (WGS) entry which is preliminary data.</text>
</comment>
<dbReference type="KEGG" id="egl:EGR_10583"/>
<dbReference type="CTD" id="36346298"/>
<protein>
    <submittedName>
        <fullName evidence="1">Uncharacterized protein</fullName>
    </submittedName>
</protein>
<reference evidence="1 2" key="1">
    <citation type="journal article" date="2013" name="Nat. Genet.">
        <title>The genome of the hydatid tapeworm Echinococcus granulosus.</title>
        <authorList>
            <person name="Zheng H."/>
            <person name="Zhang W."/>
            <person name="Zhang L."/>
            <person name="Zhang Z."/>
            <person name="Li J."/>
            <person name="Lu G."/>
            <person name="Zhu Y."/>
            <person name="Wang Y."/>
            <person name="Huang Y."/>
            <person name="Liu J."/>
            <person name="Kang H."/>
            <person name="Chen J."/>
            <person name="Wang L."/>
            <person name="Chen A."/>
            <person name="Yu S."/>
            <person name="Gao Z."/>
            <person name="Jin L."/>
            <person name="Gu W."/>
            <person name="Wang Z."/>
            <person name="Zhao L."/>
            <person name="Shi B."/>
            <person name="Wen H."/>
            <person name="Lin R."/>
            <person name="Jones M.K."/>
            <person name="Brejova B."/>
            <person name="Vinar T."/>
            <person name="Zhao G."/>
            <person name="McManus D.P."/>
            <person name="Chen Z."/>
            <person name="Zhou Y."/>
            <person name="Wang S."/>
        </authorList>
    </citation>
    <scope>NUCLEOTIDE SEQUENCE [LARGE SCALE GENOMIC DNA]</scope>
</reference>